<proteinExistence type="predicted"/>
<protein>
    <submittedName>
        <fullName evidence="2">HAD domain ookinete protein, putative</fullName>
    </submittedName>
</protein>
<evidence type="ECO:0000256" key="1">
    <source>
        <dbReference type="SAM" id="MobiDB-lite"/>
    </source>
</evidence>
<dbReference type="PANTHER" id="PTHR38899:SF1">
    <property type="entry name" value="PROTEIN KINASE"/>
    <property type="match status" value="1"/>
</dbReference>
<dbReference type="EMBL" id="BPLF01000003">
    <property type="protein sequence ID" value="GIX64728.1"/>
    <property type="molecule type" value="Genomic_DNA"/>
</dbReference>
<evidence type="ECO:0000313" key="2">
    <source>
        <dbReference type="EMBL" id="GIX64728.1"/>
    </source>
</evidence>
<comment type="caution">
    <text evidence="2">The sequence shown here is derived from an EMBL/GenBank/DDBJ whole genome shotgun (WGS) entry which is preliminary data.</text>
</comment>
<accession>A0AAV4LYC8</accession>
<dbReference type="GeneID" id="94196209"/>
<feature type="region of interest" description="Disordered" evidence="1">
    <location>
        <begin position="66"/>
        <end position="86"/>
    </location>
</feature>
<organism evidence="2 3">
    <name type="scientific">Babesia caballi</name>
    <dbReference type="NCBI Taxonomy" id="5871"/>
    <lineage>
        <taxon>Eukaryota</taxon>
        <taxon>Sar</taxon>
        <taxon>Alveolata</taxon>
        <taxon>Apicomplexa</taxon>
        <taxon>Aconoidasida</taxon>
        <taxon>Piroplasmida</taxon>
        <taxon>Babesiidae</taxon>
        <taxon>Babesia</taxon>
    </lineage>
</organism>
<keyword evidence="3" id="KW-1185">Reference proteome</keyword>
<reference evidence="2 3" key="1">
    <citation type="submission" date="2021-06" db="EMBL/GenBank/DDBJ databases">
        <title>Genome sequence of Babesia caballi.</title>
        <authorList>
            <person name="Yamagishi J."/>
            <person name="Kidaka T."/>
            <person name="Ochi A."/>
        </authorList>
    </citation>
    <scope>NUCLEOTIDE SEQUENCE [LARGE SCALE GENOMIC DNA]</scope>
    <source>
        <strain evidence="2">USDA-D6B2</strain>
    </source>
</reference>
<dbReference type="PANTHER" id="PTHR38899">
    <property type="entry name" value="DOMAIN OOKINETE PROTEIN, PUTATIVE-RELATED"/>
    <property type="match status" value="1"/>
</dbReference>
<evidence type="ECO:0000313" key="3">
    <source>
        <dbReference type="Proteomes" id="UP001497744"/>
    </source>
</evidence>
<sequence>MSELVCGVSGYSASSAGVHVPGATLRRLEDELPEPSVLSKPRSVFRGSDTVQRCITTASICESSESCSAEQPATTESEDGHVAESTDAEQAGFHQVSSHLVIFDYDDTLLPTYALACAQRSNPGHQLVDPELMGEDLDRLTEAILVNFNNVIRVATLVIVTSASSQWLMQSCERYLPRIGEFFSEHEIRIISARDRLDNSLLAQKHWKYFIFIDLVEEHFIEQLKSGEPFTVTSIGDGSEEREACMKLASIFKNQNWIFKNLKLLSQPSVACLLEQHSLLAKSFDSFFKMRTSADLCILFDKKRSKPDN</sequence>
<gene>
    <name evidence="2" type="ORF">BcabD6B2_41630</name>
</gene>
<dbReference type="AlphaFoldDB" id="A0AAV4LYC8"/>
<dbReference type="RefSeq" id="XP_067716797.1">
    <property type="nucleotide sequence ID" value="XM_067860696.1"/>
</dbReference>
<name>A0AAV4LYC8_BABCB</name>
<dbReference type="Proteomes" id="UP001497744">
    <property type="component" value="Unassembled WGS sequence"/>
</dbReference>